<dbReference type="Proteomes" id="UP000225416">
    <property type="component" value="Segment"/>
</dbReference>
<keyword evidence="2" id="KW-1185">Reference proteome</keyword>
<dbReference type="EMBL" id="KX815338">
    <property type="protein sequence ID" value="APC43266.1"/>
    <property type="molecule type" value="Genomic_DNA"/>
</dbReference>
<name>A0A1J0GP29_9CAUD</name>
<gene>
    <name evidence="1" type="ORF">Joe_26</name>
</gene>
<protein>
    <submittedName>
        <fullName evidence="1">Uncharacterized protein</fullName>
    </submittedName>
</protein>
<accession>A0A1J0GP29</accession>
<sequence length="127" mass="13200">MGAALYPPPVAPAPTPESITSGLTAASGYSVNNFLATKINGVCTVGFDLAIVTPYTTSDNPPHVGDHVIATVPDGYRPRRTMTGIYSTGYADGECDFASTGAVTLRTTNGYQFSAGETVRVSCTFVL</sequence>
<evidence type="ECO:0000313" key="1">
    <source>
        <dbReference type="EMBL" id="APC43266.1"/>
    </source>
</evidence>
<reference evidence="1 2" key="1">
    <citation type="submission" date="2016-09" db="EMBL/GenBank/DDBJ databases">
        <title>DNA sequence of the Streptomyces Phage Joe and characterization of phiJoe genome integration and excision.</title>
        <authorList>
            <person name="Fogg P.C.M."/>
            <person name="Haley J.A."/>
            <person name="Margaret S.C.M."/>
        </authorList>
    </citation>
    <scope>NUCLEOTIDE SEQUENCE [LARGE SCALE GENOMIC DNA]</scope>
</reference>
<organism evidence="1 2">
    <name type="scientific">Streptomyces phage Joe</name>
    <dbReference type="NCBI Taxonomy" id="1913034"/>
    <lineage>
        <taxon>Viruses</taxon>
        <taxon>Duplodnaviria</taxon>
        <taxon>Heunggongvirae</taxon>
        <taxon>Uroviricota</taxon>
        <taxon>Caudoviricetes</taxon>
        <taxon>Arquatrovirinae</taxon>
        <taxon>Camvirus</taxon>
        <taxon>Camvirus joe</taxon>
    </lineage>
</organism>
<evidence type="ECO:0000313" key="2">
    <source>
        <dbReference type="Proteomes" id="UP000225416"/>
    </source>
</evidence>
<proteinExistence type="predicted"/>